<name>A0A0N7AS39_9ORTH</name>
<evidence type="ECO:0000256" key="16">
    <source>
        <dbReference type="ARBA" id="ARBA00049551"/>
    </source>
</evidence>
<dbReference type="Pfam" id="PF01059">
    <property type="entry name" value="Oxidored_q5_N"/>
    <property type="match status" value="1"/>
</dbReference>
<gene>
    <name evidence="20" type="primary">nad4</name>
</gene>
<feature type="transmembrane region" description="Helical" evidence="17">
    <location>
        <begin position="273"/>
        <end position="291"/>
    </location>
</feature>
<keyword evidence="11 17" id="KW-1133">Transmembrane helix</keyword>
<dbReference type="GO" id="GO:0008137">
    <property type="term" value="F:NADH dehydrogenase (ubiquinone) activity"/>
    <property type="evidence" value="ECO:0007669"/>
    <property type="project" value="UniProtKB-UniRule"/>
</dbReference>
<evidence type="ECO:0000259" key="18">
    <source>
        <dbReference type="Pfam" id="PF00361"/>
    </source>
</evidence>
<dbReference type="Pfam" id="PF00361">
    <property type="entry name" value="Proton_antipo_M"/>
    <property type="match status" value="1"/>
</dbReference>
<evidence type="ECO:0000256" key="17">
    <source>
        <dbReference type="RuleBase" id="RU003297"/>
    </source>
</evidence>
<dbReference type="GO" id="GO:0048039">
    <property type="term" value="F:ubiquinone binding"/>
    <property type="evidence" value="ECO:0007669"/>
    <property type="project" value="TreeGrafter"/>
</dbReference>
<evidence type="ECO:0000256" key="14">
    <source>
        <dbReference type="ARBA" id="ARBA00023128"/>
    </source>
</evidence>
<feature type="transmembrane region" description="Helical" evidence="17">
    <location>
        <begin position="211"/>
        <end position="232"/>
    </location>
</feature>
<evidence type="ECO:0000256" key="12">
    <source>
        <dbReference type="ARBA" id="ARBA00023027"/>
    </source>
</evidence>
<feature type="transmembrane region" description="Helical" evidence="17">
    <location>
        <begin position="7"/>
        <end position="40"/>
    </location>
</feature>
<evidence type="ECO:0000259" key="19">
    <source>
        <dbReference type="Pfam" id="PF01059"/>
    </source>
</evidence>
<evidence type="ECO:0000256" key="10">
    <source>
        <dbReference type="ARBA" id="ARBA00022982"/>
    </source>
</evidence>
<feature type="transmembrane region" description="Helical" evidence="17">
    <location>
        <begin position="411"/>
        <end position="430"/>
    </location>
</feature>
<organism evidence="20">
    <name type="scientific">Chorotypus fenestratus</name>
    <dbReference type="NCBI Taxonomy" id="1564101"/>
    <lineage>
        <taxon>Eukaryota</taxon>
        <taxon>Metazoa</taxon>
        <taxon>Ecdysozoa</taxon>
        <taxon>Arthropoda</taxon>
        <taxon>Hexapoda</taxon>
        <taxon>Insecta</taxon>
        <taxon>Pterygota</taxon>
        <taxon>Neoptera</taxon>
        <taxon>Polyneoptera</taxon>
        <taxon>Orthoptera</taxon>
        <taxon>Caelifera</taxon>
        <taxon>Acrididea</taxon>
        <taxon>Acridomorpha</taxon>
        <taxon>Eumastacoidea</taxon>
        <taxon>Chorotypidae</taxon>
        <taxon>Chorotypinae</taxon>
        <taxon>Chorotypus</taxon>
    </lineage>
</organism>
<protein>
    <recommendedName>
        <fullName evidence="5 17">NADH-ubiquinone oxidoreductase chain 4</fullName>
        <ecNumber evidence="4 17">7.1.1.2</ecNumber>
    </recommendedName>
</protein>
<dbReference type="PANTHER" id="PTHR43507:SF20">
    <property type="entry name" value="NADH-UBIQUINONE OXIDOREDUCTASE CHAIN 4"/>
    <property type="match status" value="1"/>
</dbReference>
<evidence type="ECO:0000256" key="1">
    <source>
        <dbReference type="ARBA" id="ARBA00003257"/>
    </source>
</evidence>
<evidence type="ECO:0000256" key="8">
    <source>
        <dbReference type="ARBA" id="ARBA00022692"/>
    </source>
</evidence>
<comment type="catalytic activity">
    <reaction evidence="16 17">
        <text>a ubiquinone + NADH + 5 H(+)(in) = a ubiquinol + NAD(+) + 4 H(+)(out)</text>
        <dbReference type="Rhea" id="RHEA:29091"/>
        <dbReference type="Rhea" id="RHEA-COMP:9565"/>
        <dbReference type="Rhea" id="RHEA-COMP:9566"/>
        <dbReference type="ChEBI" id="CHEBI:15378"/>
        <dbReference type="ChEBI" id="CHEBI:16389"/>
        <dbReference type="ChEBI" id="CHEBI:17976"/>
        <dbReference type="ChEBI" id="CHEBI:57540"/>
        <dbReference type="ChEBI" id="CHEBI:57945"/>
        <dbReference type="EC" id="7.1.1.2"/>
    </reaction>
</comment>
<proteinExistence type="inferred from homology"/>
<comment type="function">
    <text evidence="17">Core subunit of the mitochondrial membrane respiratory chain NADH dehydrogenase (Complex I) which catalyzes electron transfer from NADH through the respiratory chain, using ubiquinone as an electron acceptor. Essential for the catalytic activity and assembly of complex I.</text>
</comment>
<evidence type="ECO:0000256" key="5">
    <source>
        <dbReference type="ARBA" id="ARBA00021006"/>
    </source>
</evidence>
<comment type="subcellular location">
    <subcellularLocation>
        <location evidence="2 17">Mitochondrion membrane</location>
        <topology evidence="2 17">Multi-pass membrane protein</topology>
    </subcellularLocation>
</comment>
<keyword evidence="12 17" id="KW-0520">NAD</keyword>
<dbReference type="GO" id="GO:0042773">
    <property type="term" value="P:ATP synthesis coupled electron transport"/>
    <property type="evidence" value="ECO:0007669"/>
    <property type="project" value="InterPro"/>
</dbReference>
<dbReference type="PRINTS" id="PR01437">
    <property type="entry name" value="NUOXDRDTASE4"/>
</dbReference>
<reference evidence="20" key="1">
    <citation type="submission" date="2014-09" db="EMBL/GenBank/DDBJ databases">
        <title>300 million years of diversification: Elucidating the patterns of orthopteran evolution based on comprehensive taxon and gene sampling.</title>
        <authorList>
            <person name="Song H."/>
            <person name="Amedegnato C."/>
            <person name="Cigliano M.M."/>
            <person name="Desutter-Grandcolas L."/>
            <person name="Heads S.W."/>
            <person name="Huang Y."/>
            <person name="Otte D."/>
            <person name="Whiting M.F."/>
        </authorList>
    </citation>
    <scope>NUCLEOTIDE SEQUENCE</scope>
</reference>
<dbReference type="GO" id="GO:0031966">
    <property type="term" value="C:mitochondrial membrane"/>
    <property type="evidence" value="ECO:0007669"/>
    <property type="project" value="UniProtKB-SubCell"/>
</dbReference>
<keyword evidence="6 17" id="KW-0813">Transport</keyword>
<dbReference type="EC" id="7.1.1.2" evidence="4 17"/>
<dbReference type="AlphaFoldDB" id="A0A0N7AS39"/>
<feature type="transmembrane region" description="Helical" evidence="17">
    <location>
        <begin position="329"/>
        <end position="350"/>
    </location>
</feature>
<feature type="domain" description="NADH:quinone oxidoreductase/Mrp antiporter transmembrane" evidence="18">
    <location>
        <begin position="108"/>
        <end position="390"/>
    </location>
</feature>
<evidence type="ECO:0000256" key="9">
    <source>
        <dbReference type="ARBA" id="ARBA00022967"/>
    </source>
</evidence>
<accession>A0A0N7AS39</accession>
<keyword evidence="7 17" id="KW-0679">Respiratory chain</keyword>
<keyword evidence="10 17" id="KW-0249">Electron transport</keyword>
<feature type="transmembrane region" description="Helical" evidence="17">
    <location>
        <begin position="85"/>
        <end position="104"/>
    </location>
</feature>
<evidence type="ECO:0000256" key="11">
    <source>
        <dbReference type="ARBA" id="ARBA00022989"/>
    </source>
</evidence>
<evidence type="ECO:0000256" key="13">
    <source>
        <dbReference type="ARBA" id="ARBA00023075"/>
    </source>
</evidence>
<keyword evidence="15 17" id="KW-0472">Membrane</keyword>
<keyword evidence="14 17" id="KW-0496">Mitochondrion</keyword>
<evidence type="ECO:0000256" key="3">
    <source>
        <dbReference type="ARBA" id="ARBA00009025"/>
    </source>
</evidence>
<feature type="transmembrane region" description="Helical" evidence="17">
    <location>
        <begin position="378"/>
        <end position="399"/>
    </location>
</feature>
<evidence type="ECO:0000256" key="2">
    <source>
        <dbReference type="ARBA" id="ARBA00004225"/>
    </source>
</evidence>
<dbReference type="GO" id="GO:0003954">
    <property type="term" value="F:NADH dehydrogenase activity"/>
    <property type="evidence" value="ECO:0007669"/>
    <property type="project" value="TreeGrafter"/>
</dbReference>
<feature type="transmembrane region" description="Helical" evidence="17">
    <location>
        <begin position="52"/>
        <end position="73"/>
    </location>
</feature>
<dbReference type="InterPro" id="IPR003918">
    <property type="entry name" value="NADH_UbQ_OxRdtase"/>
</dbReference>
<feature type="transmembrane region" description="Helical" evidence="17">
    <location>
        <begin position="183"/>
        <end position="204"/>
    </location>
</feature>
<comment type="similarity">
    <text evidence="3 17">Belongs to the complex I subunit 4 family.</text>
</comment>
<evidence type="ECO:0000256" key="6">
    <source>
        <dbReference type="ARBA" id="ARBA00022448"/>
    </source>
</evidence>
<keyword evidence="13 17" id="KW-0830">Ubiquinone</keyword>
<keyword evidence="8 17" id="KW-0812">Transmembrane</keyword>
<feature type="transmembrane region" description="Helical" evidence="17">
    <location>
        <begin position="297"/>
        <end position="322"/>
    </location>
</feature>
<feature type="transmembrane region" description="Helical" evidence="17">
    <location>
        <begin position="110"/>
        <end position="131"/>
    </location>
</feature>
<dbReference type="EMBL" id="KM657339">
    <property type="protein sequence ID" value="AJW76415.1"/>
    <property type="molecule type" value="Genomic_DNA"/>
</dbReference>
<feature type="transmembrane region" description="Helical" evidence="17">
    <location>
        <begin position="238"/>
        <end position="261"/>
    </location>
</feature>
<dbReference type="InterPro" id="IPR001750">
    <property type="entry name" value="ND/Mrp_TM"/>
</dbReference>
<dbReference type="GO" id="GO:0015990">
    <property type="term" value="P:electron transport coupled proton transport"/>
    <property type="evidence" value="ECO:0007669"/>
    <property type="project" value="TreeGrafter"/>
</dbReference>
<geneLocation type="mitochondrion" evidence="20"/>
<feature type="transmembrane region" description="Helical" evidence="17">
    <location>
        <begin position="143"/>
        <end position="163"/>
    </location>
</feature>
<dbReference type="PANTHER" id="PTHR43507">
    <property type="entry name" value="NADH-UBIQUINONE OXIDOREDUCTASE CHAIN 4"/>
    <property type="match status" value="1"/>
</dbReference>
<evidence type="ECO:0000313" key="20">
    <source>
        <dbReference type="EMBL" id="AJW76415.1"/>
    </source>
</evidence>
<comment type="function">
    <text evidence="1">Core subunit of the mitochondrial membrane respiratory chain NADH dehydrogenase (Complex I) that is believed to belong to the minimal assembly required for catalysis. Complex I functions in the transfer of electrons from NADH to the respiratory chain. The immediate electron acceptor for the enzyme is believed to be ubiquinone.</text>
</comment>
<sequence length="445" mass="51934">MLSYIMFCILMFPFCLYSYLWWVVQIFLFVLMFLFIIYFYSYAEFNQISYMFGYDLFSYSLIILSIWLCSLMIMSSFSIYCFGMYPGLFIFMVIMLFMMLYFSFSSLTLFSFYLFFESSIIPTFILILGWGYQPERIQSGIYLIFYTLLASLPLLIVLLKIYYLLGTLYYPLLTYLDSTYFLMYLFLFVAFLVKIPMYVFHLWLPKAHVEAPISGSMILAGVLLKLGGYGLVRVIKLIFFFGITFNYFFIVLSLYGGMLVSLSCLRQIDLKSLIAYSSVSHMSLVISGLMVMSQWGIYGSLILMIGHGLCSSGLFVLANIVYERSGSRLIFLNSGFMNFMPSMCMLWFLFSSSNMSSPPSLNLLGEILLLNSIISWSYFLMFILFFISFFGAMYTLYLYSYSQHGMVYSGLYTFSLGFVREYHLLMLHWFPLNLLFLKCDFMTSC</sequence>
<evidence type="ECO:0000256" key="15">
    <source>
        <dbReference type="ARBA" id="ARBA00023136"/>
    </source>
</evidence>
<evidence type="ECO:0000256" key="4">
    <source>
        <dbReference type="ARBA" id="ARBA00012944"/>
    </source>
</evidence>
<dbReference type="InterPro" id="IPR000260">
    <property type="entry name" value="NADH4_N"/>
</dbReference>
<evidence type="ECO:0000256" key="7">
    <source>
        <dbReference type="ARBA" id="ARBA00022660"/>
    </source>
</evidence>
<keyword evidence="9" id="KW-1278">Translocase</keyword>
<feature type="domain" description="NADH:ubiquinone oxidoreductase chain 4 N-terminal" evidence="19">
    <location>
        <begin position="1"/>
        <end position="102"/>
    </location>
</feature>